<dbReference type="Proteomes" id="UP000549617">
    <property type="component" value="Unassembled WGS sequence"/>
</dbReference>
<dbReference type="PANTHER" id="PTHR42742:SF3">
    <property type="entry name" value="FRUCTOKINASE"/>
    <property type="match status" value="1"/>
</dbReference>
<dbReference type="SUPFAM" id="SSF51182">
    <property type="entry name" value="RmlC-like cupins"/>
    <property type="match status" value="1"/>
</dbReference>
<dbReference type="EC" id="5.3.1.8" evidence="3"/>
<evidence type="ECO:0000256" key="1">
    <source>
        <dbReference type="ARBA" id="ARBA00022723"/>
    </source>
</evidence>
<dbReference type="InterPro" id="IPR051804">
    <property type="entry name" value="Carb_Metab_Reg_Kinase/Isom"/>
</dbReference>
<comment type="caution">
    <text evidence="3">The sequence shown here is derived from an EMBL/GenBank/DDBJ whole genome shotgun (WGS) entry which is preliminary data.</text>
</comment>
<keyword evidence="1" id="KW-0479">Metal-binding</keyword>
<organism evidence="3 4">
    <name type="scientific">Sphingobium boeckii</name>
    <dbReference type="NCBI Taxonomy" id="1082345"/>
    <lineage>
        <taxon>Bacteria</taxon>
        <taxon>Pseudomonadati</taxon>
        <taxon>Pseudomonadota</taxon>
        <taxon>Alphaproteobacteria</taxon>
        <taxon>Sphingomonadales</taxon>
        <taxon>Sphingomonadaceae</taxon>
        <taxon>Sphingobium</taxon>
    </lineage>
</organism>
<dbReference type="RefSeq" id="WP_184018315.1">
    <property type="nucleotide sequence ID" value="NZ_JACIJC010000003.1"/>
</dbReference>
<reference evidence="3 4" key="1">
    <citation type="submission" date="2020-08" db="EMBL/GenBank/DDBJ databases">
        <title>Genomic Encyclopedia of Type Strains, Phase IV (KMG-IV): sequencing the most valuable type-strain genomes for metagenomic binning, comparative biology and taxonomic classification.</title>
        <authorList>
            <person name="Goeker M."/>
        </authorList>
    </citation>
    <scope>NUCLEOTIDE SEQUENCE [LARGE SCALE GENOMIC DNA]</scope>
    <source>
        <strain evidence="3 4">DSM 25079</strain>
    </source>
</reference>
<sequence>MSVKRLKTHRVEKPWGRHSLWPGFADPAPGADPIGEIWFQDEGDAAPELLVKYLFTSEKLSIQVHPDDESARAAGYDRGKDEAWVILAAEPDSTIAIGTHQPIDQAHLRAAALDGSIEQLVDWKPVKAGDVYYSPARTVHAIGAGITVVEVQQNVDLTYRLYDYGRPRELHLDEGVKVSDAVPFVPNFQPEIVDDRRTILAEGPKFVLERWSVSAGTISLPADTPGWFVPLTGHGALDGQAWHAGECWALEGKVVLEASADADMLFAYPLARRVNVLSG</sequence>
<evidence type="ECO:0000313" key="4">
    <source>
        <dbReference type="Proteomes" id="UP000549617"/>
    </source>
</evidence>
<dbReference type="Gene3D" id="2.60.120.10">
    <property type="entry name" value="Jelly Rolls"/>
    <property type="match status" value="1"/>
</dbReference>
<keyword evidence="3" id="KW-0413">Isomerase</keyword>
<proteinExistence type="predicted"/>
<dbReference type="EMBL" id="JACIJC010000003">
    <property type="protein sequence ID" value="MBB5686201.1"/>
    <property type="molecule type" value="Genomic_DNA"/>
</dbReference>
<protein>
    <submittedName>
        <fullName evidence="3">Mannose-6-phosphate isomerase</fullName>
        <ecNumber evidence="3">5.3.1.8</ecNumber>
    </submittedName>
</protein>
<gene>
    <name evidence="3" type="ORF">FHS49_002217</name>
</gene>
<accession>A0A7W9AIN9</accession>
<keyword evidence="4" id="KW-1185">Reference proteome</keyword>
<dbReference type="InterPro" id="IPR011051">
    <property type="entry name" value="RmlC_Cupin_sf"/>
</dbReference>
<keyword evidence="2" id="KW-0862">Zinc</keyword>
<evidence type="ECO:0000256" key="2">
    <source>
        <dbReference type="ARBA" id="ARBA00022833"/>
    </source>
</evidence>
<dbReference type="GO" id="GO:0046872">
    <property type="term" value="F:metal ion binding"/>
    <property type="evidence" value="ECO:0007669"/>
    <property type="project" value="UniProtKB-KW"/>
</dbReference>
<dbReference type="InterPro" id="IPR014710">
    <property type="entry name" value="RmlC-like_jellyroll"/>
</dbReference>
<dbReference type="GO" id="GO:0004476">
    <property type="term" value="F:mannose-6-phosphate isomerase activity"/>
    <property type="evidence" value="ECO:0007669"/>
    <property type="project" value="UniProtKB-EC"/>
</dbReference>
<dbReference type="CDD" id="cd07010">
    <property type="entry name" value="cupin_PMI_type_I_N_bac"/>
    <property type="match status" value="1"/>
</dbReference>
<name>A0A7W9AIN9_9SPHN</name>
<dbReference type="AlphaFoldDB" id="A0A7W9AIN9"/>
<evidence type="ECO:0000313" key="3">
    <source>
        <dbReference type="EMBL" id="MBB5686201.1"/>
    </source>
</evidence>
<dbReference type="PANTHER" id="PTHR42742">
    <property type="entry name" value="TRANSCRIPTIONAL REPRESSOR MPRA"/>
    <property type="match status" value="1"/>
</dbReference>